<dbReference type="SUPFAM" id="SSF48008">
    <property type="entry name" value="GntR ligand-binding domain-like"/>
    <property type="match status" value="1"/>
</dbReference>
<dbReference type="SMART" id="SM00345">
    <property type="entry name" value="HTH_GNTR"/>
    <property type="match status" value="1"/>
</dbReference>
<dbReference type="InterPro" id="IPR011711">
    <property type="entry name" value="GntR_C"/>
</dbReference>
<dbReference type="InterPro" id="IPR036390">
    <property type="entry name" value="WH_DNA-bd_sf"/>
</dbReference>
<name>A0A1D7UBX8_9HYPH</name>
<dbReference type="Proteomes" id="UP000094969">
    <property type="component" value="Chromosome"/>
</dbReference>
<dbReference type="GO" id="GO:0003700">
    <property type="term" value="F:DNA-binding transcription factor activity"/>
    <property type="evidence" value="ECO:0007669"/>
    <property type="project" value="InterPro"/>
</dbReference>
<keyword evidence="6" id="KW-1185">Reference proteome</keyword>
<evidence type="ECO:0000256" key="1">
    <source>
        <dbReference type="ARBA" id="ARBA00023015"/>
    </source>
</evidence>
<dbReference type="Gene3D" id="1.10.10.10">
    <property type="entry name" value="Winged helix-like DNA-binding domain superfamily/Winged helix DNA-binding domain"/>
    <property type="match status" value="1"/>
</dbReference>
<dbReference type="InterPro" id="IPR036388">
    <property type="entry name" value="WH-like_DNA-bd_sf"/>
</dbReference>
<evidence type="ECO:0000256" key="3">
    <source>
        <dbReference type="ARBA" id="ARBA00023163"/>
    </source>
</evidence>
<dbReference type="Gene3D" id="1.20.120.530">
    <property type="entry name" value="GntR ligand-binding domain-like"/>
    <property type="match status" value="1"/>
</dbReference>
<dbReference type="AlphaFoldDB" id="A0A1D7UBX8"/>
<evidence type="ECO:0000313" key="6">
    <source>
        <dbReference type="Proteomes" id="UP000094969"/>
    </source>
</evidence>
<dbReference type="Pfam" id="PF07729">
    <property type="entry name" value="FCD"/>
    <property type="match status" value="1"/>
</dbReference>
<keyword evidence="1" id="KW-0805">Transcription regulation</keyword>
<dbReference type="KEGG" id="bvv:BHK69_29470"/>
<dbReference type="EMBL" id="CP017147">
    <property type="protein sequence ID" value="AOO84882.1"/>
    <property type="molecule type" value="Genomic_DNA"/>
</dbReference>
<keyword evidence="2" id="KW-0238">DNA-binding</keyword>
<dbReference type="Pfam" id="PF00392">
    <property type="entry name" value="GntR"/>
    <property type="match status" value="1"/>
</dbReference>
<dbReference type="SUPFAM" id="SSF46785">
    <property type="entry name" value="Winged helix' DNA-binding domain"/>
    <property type="match status" value="1"/>
</dbReference>
<organism evidence="5 6">
    <name type="scientific">Bosea vaviloviae</name>
    <dbReference type="NCBI Taxonomy" id="1526658"/>
    <lineage>
        <taxon>Bacteria</taxon>
        <taxon>Pseudomonadati</taxon>
        <taxon>Pseudomonadota</taxon>
        <taxon>Alphaproteobacteria</taxon>
        <taxon>Hyphomicrobiales</taxon>
        <taxon>Boseaceae</taxon>
        <taxon>Bosea</taxon>
    </lineage>
</organism>
<dbReference type="STRING" id="1526658.BHK69_29470"/>
<dbReference type="PROSITE" id="PS50949">
    <property type="entry name" value="HTH_GNTR"/>
    <property type="match status" value="1"/>
</dbReference>
<dbReference type="InterPro" id="IPR000524">
    <property type="entry name" value="Tscrpt_reg_HTH_GntR"/>
</dbReference>
<protein>
    <recommendedName>
        <fullName evidence="4">HTH gntR-type domain-containing protein</fullName>
    </recommendedName>
</protein>
<gene>
    <name evidence="5" type="ORF">BHK69_29470</name>
</gene>
<evidence type="ECO:0000256" key="2">
    <source>
        <dbReference type="ARBA" id="ARBA00023125"/>
    </source>
</evidence>
<feature type="domain" description="HTH gntR-type" evidence="4">
    <location>
        <begin position="12"/>
        <end position="79"/>
    </location>
</feature>
<sequence length="218" mass="24410">MLMNATLPSLIRRPRDVVYESLKRQIMINDLRPESALTELGMAREHGCSQGTIREALFRLQEDGLVTRSGHRGTMVTRLDPEEAEEILALRRRIELRGALRAVQHVDSANLERLQAIQTDMDAAAAAGDEYALIALDMAFHLTIFRLSGLDALEQILTRCTLHSHRSKLWAPGHRRPLVETAARHRELFALLEARDGGGLSRAIAEHIDTIVLRDGEA</sequence>
<dbReference type="PANTHER" id="PTHR43537">
    <property type="entry name" value="TRANSCRIPTIONAL REGULATOR, GNTR FAMILY"/>
    <property type="match status" value="1"/>
</dbReference>
<dbReference type="PANTHER" id="PTHR43537:SF5">
    <property type="entry name" value="UXU OPERON TRANSCRIPTIONAL REGULATOR"/>
    <property type="match status" value="1"/>
</dbReference>
<keyword evidence="3" id="KW-0804">Transcription</keyword>
<reference evidence="5 6" key="1">
    <citation type="journal article" date="2015" name="Antonie Van Leeuwenhoek">
        <title>Bosea vaviloviae sp. nov., a new species of slow-growing rhizobia isolated from nodules of the relict species Vavilovia formosa (Stev.) Fed.</title>
        <authorList>
            <person name="Safronova V.I."/>
            <person name="Kuznetsova I.G."/>
            <person name="Sazanova A.L."/>
            <person name="Kimeklis A.K."/>
            <person name="Belimov A.A."/>
            <person name="Andronov E.E."/>
            <person name="Pinaev A.G."/>
            <person name="Chizhevskaya E.P."/>
            <person name="Pukhaev A.R."/>
            <person name="Popov K.P."/>
            <person name="Willems A."/>
            <person name="Tikhonovich I.A."/>
        </authorList>
    </citation>
    <scope>NUCLEOTIDE SEQUENCE [LARGE SCALE GENOMIC DNA]</scope>
    <source>
        <strain evidence="5 6">Vaf18</strain>
    </source>
</reference>
<evidence type="ECO:0000259" key="4">
    <source>
        <dbReference type="PROSITE" id="PS50949"/>
    </source>
</evidence>
<dbReference type="GO" id="GO:0003677">
    <property type="term" value="F:DNA binding"/>
    <property type="evidence" value="ECO:0007669"/>
    <property type="project" value="UniProtKB-KW"/>
</dbReference>
<dbReference type="SMART" id="SM00895">
    <property type="entry name" value="FCD"/>
    <property type="match status" value="1"/>
</dbReference>
<proteinExistence type="predicted"/>
<evidence type="ECO:0000313" key="5">
    <source>
        <dbReference type="EMBL" id="AOO84882.1"/>
    </source>
</evidence>
<accession>A0A1D7UBX8</accession>
<dbReference type="InterPro" id="IPR008920">
    <property type="entry name" value="TF_FadR/GntR_C"/>
</dbReference>